<dbReference type="InterPro" id="IPR014721">
    <property type="entry name" value="Ribsml_uS5_D2-typ_fold_subgr"/>
</dbReference>
<protein>
    <recommendedName>
        <fullName evidence="1">Elongation factor G</fullName>
    </recommendedName>
</protein>
<dbReference type="GO" id="GO:0005525">
    <property type="term" value="F:GTP binding"/>
    <property type="evidence" value="ECO:0007669"/>
    <property type="project" value="UniProtKB-KW"/>
</dbReference>
<keyword evidence="4" id="KW-0648">Protein biosynthesis</keyword>
<keyword evidence="2" id="KW-0547">Nucleotide-binding</keyword>
<evidence type="ECO:0000313" key="8">
    <source>
        <dbReference type="EMBL" id="RJF81898.1"/>
    </source>
</evidence>
<dbReference type="Gene3D" id="2.40.30.10">
    <property type="entry name" value="Translation factors"/>
    <property type="match status" value="1"/>
</dbReference>
<evidence type="ECO:0000256" key="4">
    <source>
        <dbReference type="ARBA" id="ARBA00022917"/>
    </source>
</evidence>
<dbReference type="InterPro" id="IPR047872">
    <property type="entry name" value="EFG_IV"/>
</dbReference>
<dbReference type="InterPro" id="IPR027417">
    <property type="entry name" value="P-loop_NTPase"/>
</dbReference>
<dbReference type="AlphaFoldDB" id="A0A418VXK5"/>
<keyword evidence="5" id="KW-0342">GTP-binding</keyword>
<keyword evidence="9" id="KW-1185">Reference proteome</keyword>
<evidence type="ECO:0000256" key="3">
    <source>
        <dbReference type="ARBA" id="ARBA00022768"/>
    </source>
</evidence>
<dbReference type="GO" id="GO:0003924">
    <property type="term" value="F:GTPase activity"/>
    <property type="evidence" value="ECO:0007669"/>
    <property type="project" value="InterPro"/>
</dbReference>
<dbReference type="InterPro" id="IPR009000">
    <property type="entry name" value="Transl_B-barrel_sf"/>
</dbReference>
<dbReference type="SUPFAM" id="SSF54980">
    <property type="entry name" value="EF-G C-terminal domain-like"/>
    <property type="match status" value="2"/>
</dbReference>
<dbReference type="SUPFAM" id="SSF50447">
    <property type="entry name" value="Translation proteins"/>
    <property type="match status" value="1"/>
</dbReference>
<dbReference type="Gene3D" id="3.30.70.870">
    <property type="entry name" value="Elongation Factor G (Translational Gtpase), domain 3"/>
    <property type="match status" value="1"/>
</dbReference>
<dbReference type="CDD" id="cd04170">
    <property type="entry name" value="EF-G_bact"/>
    <property type="match status" value="1"/>
</dbReference>
<dbReference type="Pfam" id="PF14492">
    <property type="entry name" value="EFG_III"/>
    <property type="match status" value="1"/>
</dbReference>
<evidence type="ECO:0000256" key="2">
    <source>
        <dbReference type="ARBA" id="ARBA00022741"/>
    </source>
</evidence>
<evidence type="ECO:0000256" key="6">
    <source>
        <dbReference type="ARBA" id="ARBA00024731"/>
    </source>
</evidence>
<dbReference type="Pfam" id="PF00009">
    <property type="entry name" value="GTP_EFTU"/>
    <property type="match status" value="1"/>
</dbReference>
<evidence type="ECO:0000313" key="9">
    <source>
        <dbReference type="Proteomes" id="UP000283458"/>
    </source>
</evidence>
<dbReference type="InterPro" id="IPR053905">
    <property type="entry name" value="EF-G-like_DII"/>
</dbReference>
<dbReference type="RefSeq" id="WP_119831981.1">
    <property type="nucleotide sequence ID" value="NZ_QYUL01000002.1"/>
</dbReference>
<dbReference type="PANTHER" id="PTHR43261">
    <property type="entry name" value="TRANSLATION ELONGATION FACTOR G-RELATED"/>
    <property type="match status" value="1"/>
</dbReference>
<dbReference type="OrthoDB" id="9802948at2"/>
<dbReference type="Gene3D" id="3.30.230.10">
    <property type="match status" value="1"/>
</dbReference>
<gene>
    <name evidence="8" type="ORF">D3877_17535</name>
</gene>
<evidence type="ECO:0000259" key="7">
    <source>
        <dbReference type="PROSITE" id="PS51722"/>
    </source>
</evidence>
<dbReference type="InterPro" id="IPR009022">
    <property type="entry name" value="EFG_III"/>
</dbReference>
<evidence type="ECO:0000256" key="5">
    <source>
        <dbReference type="ARBA" id="ARBA00023134"/>
    </source>
</evidence>
<dbReference type="InterPro" id="IPR035649">
    <property type="entry name" value="EFG_V"/>
</dbReference>
<dbReference type="Pfam" id="PF22042">
    <property type="entry name" value="EF-G_D2"/>
    <property type="match status" value="1"/>
</dbReference>
<dbReference type="NCBIfam" id="NF009379">
    <property type="entry name" value="PRK12740.1-3"/>
    <property type="match status" value="1"/>
</dbReference>
<dbReference type="InterPro" id="IPR005517">
    <property type="entry name" value="Transl_elong_EFG/EF2_IV"/>
</dbReference>
<dbReference type="Pfam" id="PF03764">
    <property type="entry name" value="EFG_IV"/>
    <property type="match status" value="1"/>
</dbReference>
<dbReference type="SUPFAM" id="SSF54211">
    <property type="entry name" value="Ribosomal protein S5 domain 2-like"/>
    <property type="match status" value="1"/>
</dbReference>
<sequence>MPHNTIRTARCAALVGPYLAGKTTLLESLLFAAGAISRKGSVRDGNSVGDSAPEAKARKMSTEVNAASFEYLGERWSILDCPGSVELACESQNALMAADLAVVVAEAAPDKAVLLAPLFKFLDDRRIPHILFINKIDTLGDQSVRAVVSAYQEVSTRKLVLRAVPMREKGVVTGLVDLVSERAWRFNPHKPSNPVSLPDALKTDESEARQALLESIADFDDALLEKLLEDMAPDSDAVYDSLAQELANDQIVPVFFGSAENDNGVRRLLKALRHEGPEVAVTAARVDAPAQGAVAVQIVKTQIGSHAGKLSLARVWRGEVADGMILGGERVSGVFRLFGHEQTKIPTATAGDLVALGRLDKAATGDRLTDANGGKGNLGAPADWPERPAPVYGLALHAENRNDDVKLSSAIQKLTEEDPSLVLEQASDTGELVLWGQGDIHLRIAMDRLRGKFNVAVKGQAPQIPYQESIRKGTSHHARYKRQTGGHGQFADIQIDIRPLPRGSGIQFEDAVVGGSVPRQYIGSVEAGIRDAAARGPLGFPVVDFAVTLTGGQFHPVDSSDMAFKTAARQAIAEALPACEPVLLEPLLTVTIAVPSAFTPKIQRLVSGRRGQLMGFDARPGWPGWDEVKASLPQADMQDLIVELRSLSLGVGTYVWEFDRLQEAVGRAADRAVEIRREVLAAQ</sequence>
<dbReference type="Proteomes" id="UP000283458">
    <property type="component" value="Unassembled WGS sequence"/>
</dbReference>
<dbReference type="GO" id="GO:0003746">
    <property type="term" value="F:translation elongation factor activity"/>
    <property type="evidence" value="ECO:0007669"/>
    <property type="project" value="UniProtKB-KW"/>
</dbReference>
<keyword evidence="3 8" id="KW-0251">Elongation factor</keyword>
<dbReference type="PANTHER" id="PTHR43261:SF7">
    <property type="entry name" value="ELONGATION FACTOR G-LIKE PROTEIN"/>
    <property type="match status" value="1"/>
</dbReference>
<dbReference type="Gene3D" id="3.30.70.240">
    <property type="match status" value="1"/>
</dbReference>
<accession>A0A418VXK5</accession>
<feature type="domain" description="Tr-type G" evidence="7">
    <location>
        <begin position="7"/>
        <end position="281"/>
    </location>
</feature>
<dbReference type="SMART" id="SM00889">
    <property type="entry name" value="EFG_IV"/>
    <property type="match status" value="1"/>
</dbReference>
<dbReference type="SUPFAM" id="SSF52540">
    <property type="entry name" value="P-loop containing nucleoside triphosphate hydrolases"/>
    <property type="match status" value="1"/>
</dbReference>
<dbReference type="InterPro" id="IPR020568">
    <property type="entry name" value="Ribosomal_Su5_D2-typ_SF"/>
</dbReference>
<dbReference type="NCBIfam" id="NF009891">
    <property type="entry name" value="PRK13351.1-1"/>
    <property type="match status" value="1"/>
</dbReference>
<dbReference type="SMART" id="SM00838">
    <property type="entry name" value="EFG_C"/>
    <property type="match status" value="1"/>
</dbReference>
<dbReference type="InterPro" id="IPR000640">
    <property type="entry name" value="EFG_V-like"/>
</dbReference>
<name>A0A418VXK5_9PROT</name>
<organism evidence="8 9">
    <name type="scientific">Azospirillum cavernae</name>
    <dbReference type="NCBI Taxonomy" id="2320860"/>
    <lineage>
        <taxon>Bacteria</taxon>
        <taxon>Pseudomonadati</taxon>
        <taxon>Pseudomonadota</taxon>
        <taxon>Alphaproteobacteria</taxon>
        <taxon>Rhodospirillales</taxon>
        <taxon>Azospirillaceae</taxon>
        <taxon>Azospirillum</taxon>
    </lineage>
</organism>
<dbReference type="PROSITE" id="PS51722">
    <property type="entry name" value="G_TR_2"/>
    <property type="match status" value="1"/>
</dbReference>
<dbReference type="CDD" id="cd16262">
    <property type="entry name" value="EFG_III"/>
    <property type="match status" value="1"/>
</dbReference>
<reference evidence="8 9" key="1">
    <citation type="submission" date="2018-09" db="EMBL/GenBank/DDBJ databases">
        <authorList>
            <person name="Zhu H."/>
        </authorList>
    </citation>
    <scope>NUCLEOTIDE SEQUENCE [LARGE SCALE GENOMIC DNA]</scope>
    <source>
        <strain evidence="8 9">K2W22B-5</strain>
    </source>
</reference>
<dbReference type="CDD" id="cd01434">
    <property type="entry name" value="EFG_mtEFG1_IV"/>
    <property type="match status" value="1"/>
</dbReference>
<comment type="caution">
    <text evidence="8">The sequence shown here is derived from an EMBL/GenBank/DDBJ whole genome shotgun (WGS) entry which is preliminary data.</text>
</comment>
<dbReference type="CDD" id="cd03713">
    <property type="entry name" value="EFG_mtEFG_C"/>
    <property type="match status" value="1"/>
</dbReference>
<dbReference type="InterPro" id="IPR041095">
    <property type="entry name" value="EFG_II"/>
</dbReference>
<proteinExistence type="predicted"/>
<dbReference type="GO" id="GO:0097216">
    <property type="term" value="F:guanosine tetraphosphate binding"/>
    <property type="evidence" value="ECO:0007669"/>
    <property type="project" value="UniProtKB-ARBA"/>
</dbReference>
<evidence type="ECO:0000256" key="1">
    <source>
        <dbReference type="ARBA" id="ARBA00017872"/>
    </source>
</evidence>
<dbReference type="InterPro" id="IPR035647">
    <property type="entry name" value="EFG_III/V"/>
</dbReference>
<dbReference type="EMBL" id="QYUL01000002">
    <property type="protein sequence ID" value="RJF81898.1"/>
    <property type="molecule type" value="Genomic_DNA"/>
</dbReference>
<dbReference type="Pfam" id="PF00679">
    <property type="entry name" value="EFG_C"/>
    <property type="match status" value="1"/>
</dbReference>
<dbReference type="InterPro" id="IPR000795">
    <property type="entry name" value="T_Tr_GTP-bd_dom"/>
</dbReference>
<comment type="function">
    <text evidence="6">Catalyzes the GTP-dependent ribosomal translocation step during translation elongation. During this step, the ribosome changes from the pre-translocational (PRE) to the post-translocational (POST) state as the newly formed A-site-bound peptidyl-tRNA and P-site-bound deacylated tRNA move to the P and E sites, respectively. Catalyzes the coordinated movement of the two tRNA molecules, the mRNA and conformational changes in the ribosome.</text>
</comment>
<dbReference type="GO" id="GO:0032790">
    <property type="term" value="P:ribosome disassembly"/>
    <property type="evidence" value="ECO:0007669"/>
    <property type="project" value="TreeGrafter"/>
</dbReference>
<dbReference type="Gene3D" id="3.40.50.300">
    <property type="entry name" value="P-loop containing nucleotide triphosphate hydrolases"/>
    <property type="match status" value="1"/>
</dbReference>